<gene>
    <name evidence="2" type="ORF">POPTR_015G002000</name>
</gene>
<evidence type="ECO:0000313" key="3">
    <source>
        <dbReference type="Proteomes" id="UP000006729"/>
    </source>
</evidence>
<name>A0A2K1XFR0_POPTR</name>
<dbReference type="Proteomes" id="UP000006729">
    <property type="component" value="Chromosome 15"/>
</dbReference>
<dbReference type="InParanoid" id="A0A2K1XFR0"/>
<dbReference type="SUPFAM" id="SSF81383">
    <property type="entry name" value="F-box domain"/>
    <property type="match status" value="1"/>
</dbReference>
<evidence type="ECO:0000259" key="1">
    <source>
        <dbReference type="Pfam" id="PF00646"/>
    </source>
</evidence>
<dbReference type="Gene3D" id="1.20.1280.50">
    <property type="match status" value="1"/>
</dbReference>
<proteinExistence type="predicted"/>
<sequence>MINIDRLNDLPDHVIHKVLSFLYLKQAIQTCVLSKRWRFPWTSLPCLKFDSYRPQ</sequence>
<protein>
    <recommendedName>
        <fullName evidence="1">F-box domain-containing protein</fullName>
    </recommendedName>
</protein>
<dbReference type="EMBL" id="CM009304">
    <property type="protein sequence ID" value="PNS99621.1"/>
    <property type="molecule type" value="Genomic_DNA"/>
</dbReference>
<dbReference type="InterPro" id="IPR036047">
    <property type="entry name" value="F-box-like_dom_sf"/>
</dbReference>
<dbReference type="STRING" id="3694.A0A2K1XFR0"/>
<dbReference type="PANTHER" id="PTHR32212:SF260">
    <property type="entry name" value="LEUCINE-RICH REPEAT DOMAIN SUPERFAMILY, F-BOX-LIKE DOMAIN SUPERFAMILY"/>
    <property type="match status" value="1"/>
</dbReference>
<keyword evidence="3" id="KW-1185">Reference proteome</keyword>
<accession>A0A2K1XFR0</accession>
<reference evidence="2 3" key="1">
    <citation type="journal article" date="2006" name="Science">
        <title>The genome of black cottonwood, Populus trichocarpa (Torr. &amp; Gray).</title>
        <authorList>
            <person name="Tuskan G.A."/>
            <person name="Difazio S."/>
            <person name="Jansson S."/>
            <person name="Bohlmann J."/>
            <person name="Grigoriev I."/>
            <person name="Hellsten U."/>
            <person name="Putnam N."/>
            <person name="Ralph S."/>
            <person name="Rombauts S."/>
            <person name="Salamov A."/>
            <person name="Schein J."/>
            <person name="Sterck L."/>
            <person name="Aerts A."/>
            <person name="Bhalerao R.R."/>
            <person name="Bhalerao R.P."/>
            <person name="Blaudez D."/>
            <person name="Boerjan W."/>
            <person name="Brun A."/>
            <person name="Brunner A."/>
            <person name="Busov V."/>
            <person name="Campbell M."/>
            <person name="Carlson J."/>
            <person name="Chalot M."/>
            <person name="Chapman J."/>
            <person name="Chen G.L."/>
            <person name="Cooper D."/>
            <person name="Coutinho P.M."/>
            <person name="Couturier J."/>
            <person name="Covert S."/>
            <person name="Cronk Q."/>
            <person name="Cunningham R."/>
            <person name="Davis J."/>
            <person name="Degroeve S."/>
            <person name="Dejardin A."/>
            <person name="Depamphilis C."/>
            <person name="Detter J."/>
            <person name="Dirks B."/>
            <person name="Dubchak I."/>
            <person name="Duplessis S."/>
            <person name="Ehlting J."/>
            <person name="Ellis B."/>
            <person name="Gendler K."/>
            <person name="Goodstein D."/>
            <person name="Gribskov M."/>
            <person name="Grimwood J."/>
            <person name="Groover A."/>
            <person name="Gunter L."/>
            <person name="Hamberger B."/>
            <person name="Heinze B."/>
            <person name="Helariutta Y."/>
            <person name="Henrissat B."/>
            <person name="Holligan D."/>
            <person name="Holt R."/>
            <person name="Huang W."/>
            <person name="Islam-Faridi N."/>
            <person name="Jones S."/>
            <person name="Jones-Rhoades M."/>
            <person name="Jorgensen R."/>
            <person name="Joshi C."/>
            <person name="Kangasjarvi J."/>
            <person name="Karlsson J."/>
            <person name="Kelleher C."/>
            <person name="Kirkpatrick R."/>
            <person name="Kirst M."/>
            <person name="Kohler A."/>
            <person name="Kalluri U."/>
            <person name="Larimer F."/>
            <person name="Leebens-Mack J."/>
            <person name="Leple J.C."/>
            <person name="Locascio P."/>
            <person name="Lou Y."/>
            <person name="Lucas S."/>
            <person name="Martin F."/>
            <person name="Montanini B."/>
            <person name="Napoli C."/>
            <person name="Nelson D.R."/>
            <person name="Nelson C."/>
            <person name="Nieminen K."/>
            <person name="Nilsson O."/>
            <person name="Pereda V."/>
            <person name="Peter G."/>
            <person name="Philippe R."/>
            <person name="Pilate G."/>
            <person name="Poliakov A."/>
            <person name="Razumovskaya J."/>
            <person name="Richardson P."/>
            <person name="Rinaldi C."/>
            <person name="Ritland K."/>
            <person name="Rouze P."/>
            <person name="Ryaboy D."/>
            <person name="Schmutz J."/>
            <person name="Schrader J."/>
            <person name="Segerman B."/>
            <person name="Shin H."/>
            <person name="Siddiqui A."/>
            <person name="Sterky F."/>
            <person name="Terry A."/>
            <person name="Tsai C.J."/>
            <person name="Uberbacher E."/>
            <person name="Unneberg P."/>
            <person name="Vahala J."/>
            <person name="Wall K."/>
            <person name="Wessler S."/>
            <person name="Yang G."/>
            <person name="Yin T."/>
            <person name="Douglas C."/>
            <person name="Marra M."/>
            <person name="Sandberg G."/>
            <person name="Van de Peer Y."/>
            <person name="Rokhsar D."/>
        </authorList>
    </citation>
    <scope>NUCLEOTIDE SEQUENCE [LARGE SCALE GENOMIC DNA]</scope>
    <source>
        <strain evidence="3">cv. Nisqually</strain>
    </source>
</reference>
<evidence type="ECO:0000313" key="2">
    <source>
        <dbReference type="EMBL" id="PNS99621.1"/>
    </source>
</evidence>
<feature type="domain" description="F-box" evidence="1">
    <location>
        <begin position="7"/>
        <end position="39"/>
    </location>
</feature>
<dbReference type="PANTHER" id="PTHR32212">
    <property type="entry name" value="CYCLIN-LIKE F-BOX"/>
    <property type="match status" value="1"/>
</dbReference>
<dbReference type="AlphaFoldDB" id="A0A2K1XFR0"/>
<dbReference type="Pfam" id="PF00646">
    <property type="entry name" value="F-box"/>
    <property type="match status" value="1"/>
</dbReference>
<organism evidence="2 3">
    <name type="scientific">Populus trichocarpa</name>
    <name type="common">Western balsam poplar</name>
    <name type="synonym">Populus balsamifera subsp. trichocarpa</name>
    <dbReference type="NCBI Taxonomy" id="3694"/>
    <lineage>
        <taxon>Eukaryota</taxon>
        <taxon>Viridiplantae</taxon>
        <taxon>Streptophyta</taxon>
        <taxon>Embryophyta</taxon>
        <taxon>Tracheophyta</taxon>
        <taxon>Spermatophyta</taxon>
        <taxon>Magnoliopsida</taxon>
        <taxon>eudicotyledons</taxon>
        <taxon>Gunneridae</taxon>
        <taxon>Pentapetalae</taxon>
        <taxon>rosids</taxon>
        <taxon>fabids</taxon>
        <taxon>Malpighiales</taxon>
        <taxon>Salicaceae</taxon>
        <taxon>Saliceae</taxon>
        <taxon>Populus</taxon>
    </lineage>
</organism>
<dbReference type="InterPro" id="IPR001810">
    <property type="entry name" value="F-box_dom"/>
</dbReference>